<reference evidence="3 4" key="1">
    <citation type="journal article" date="2018" name="Evol. Lett.">
        <title>Horizontal gene cluster transfer increased hallucinogenic mushroom diversity.</title>
        <authorList>
            <person name="Reynolds H.T."/>
            <person name="Vijayakumar V."/>
            <person name="Gluck-Thaler E."/>
            <person name="Korotkin H.B."/>
            <person name="Matheny P.B."/>
            <person name="Slot J.C."/>
        </authorList>
    </citation>
    <scope>NUCLEOTIDE SEQUENCE [LARGE SCALE GENOMIC DNA]</scope>
    <source>
        <strain evidence="3 4">SRW20</strain>
    </source>
</reference>
<dbReference type="InParanoid" id="A0A409Y4Z5"/>
<dbReference type="InterPro" id="IPR000120">
    <property type="entry name" value="Amidase"/>
</dbReference>
<dbReference type="PROSITE" id="PS00571">
    <property type="entry name" value="AMIDASES"/>
    <property type="match status" value="1"/>
</dbReference>
<dbReference type="OrthoDB" id="1879366at2759"/>
<keyword evidence="4" id="KW-1185">Reference proteome</keyword>
<dbReference type="STRING" id="231916.A0A409Y4Z5"/>
<dbReference type="InterPro" id="IPR036928">
    <property type="entry name" value="AS_sf"/>
</dbReference>
<comment type="caution">
    <text evidence="3">The sequence shown here is derived from an EMBL/GenBank/DDBJ whole genome shotgun (WGS) entry which is preliminary data.</text>
</comment>
<evidence type="ECO:0000259" key="2">
    <source>
        <dbReference type="Pfam" id="PF01425"/>
    </source>
</evidence>
<dbReference type="PANTHER" id="PTHR11895">
    <property type="entry name" value="TRANSAMIDASE"/>
    <property type="match status" value="1"/>
</dbReference>
<dbReference type="GO" id="GO:0003824">
    <property type="term" value="F:catalytic activity"/>
    <property type="evidence" value="ECO:0007669"/>
    <property type="project" value="InterPro"/>
</dbReference>
<evidence type="ECO:0000313" key="3">
    <source>
        <dbReference type="EMBL" id="PPQ98063.1"/>
    </source>
</evidence>
<feature type="domain" description="Amidase" evidence="2">
    <location>
        <begin position="105"/>
        <end position="536"/>
    </location>
</feature>
<dbReference type="InterPro" id="IPR023631">
    <property type="entry name" value="Amidase_dom"/>
</dbReference>
<dbReference type="Proteomes" id="UP000284706">
    <property type="component" value="Unassembled WGS sequence"/>
</dbReference>
<organism evidence="3 4">
    <name type="scientific">Gymnopilus dilepis</name>
    <dbReference type="NCBI Taxonomy" id="231916"/>
    <lineage>
        <taxon>Eukaryota</taxon>
        <taxon>Fungi</taxon>
        <taxon>Dikarya</taxon>
        <taxon>Basidiomycota</taxon>
        <taxon>Agaricomycotina</taxon>
        <taxon>Agaricomycetes</taxon>
        <taxon>Agaricomycetidae</taxon>
        <taxon>Agaricales</taxon>
        <taxon>Agaricineae</taxon>
        <taxon>Hymenogastraceae</taxon>
        <taxon>Gymnopilus</taxon>
    </lineage>
</organism>
<dbReference type="AlphaFoldDB" id="A0A409Y4Z5"/>
<protein>
    <recommendedName>
        <fullName evidence="2">Amidase domain-containing protein</fullName>
    </recommendedName>
</protein>
<sequence length="551" mass="59195">MSVVSLAVRDGNPVTEDTVGIYAKKISTGMELKRDQDVKDLTAILAAFHDSVQSVLEMEDYVPPALKPDLERFPRENVTFPSKRSQGNPLNAWACKFVLREKGRTPQNGLLEGKTVVLKDNVCVAGVPCGLGTDAISPPWVPHVDATIVKRIIEAGGIIVGKATTESMCQSASSFTSATGPVDNPYAPGRTSGGSSSGCAALVADGSCDMAIGADQGGSIRMPCAFCGLVGIKPTFGLVPYTGISSNEWQHDFAGPMCKNVYDTALLLEAIAGADGLDDRAGPGCPLPEQVPRYSELISIRDARPKPPLEGKKIGVLKEAFSMPALDPRMAEKVKGAAELFKDLGATVEEVSIPLHTVAPTLWMIANRYAGGVTRLGQNSGHGEYYHNDLHDLIFPLTQEKWEKFSPFTINSQINALYGWENLSGGYGKAMNKVMEVRHAYDAALETYDCLVLPTVAFVANAHPSPDATVLQKIQKSVGQGLNCSPFNTTGHPALSLPIGTLSPAREDWVTEQDAGLKLPAAMQLVGKWWDETGLLQLANAWESAFDWRIR</sequence>
<evidence type="ECO:0000313" key="4">
    <source>
        <dbReference type="Proteomes" id="UP000284706"/>
    </source>
</evidence>
<dbReference type="EMBL" id="NHYE01001149">
    <property type="protein sequence ID" value="PPQ98063.1"/>
    <property type="molecule type" value="Genomic_DNA"/>
</dbReference>
<name>A0A409Y4Z5_9AGAR</name>
<dbReference type="SUPFAM" id="SSF75304">
    <property type="entry name" value="Amidase signature (AS) enzymes"/>
    <property type="match status" value="1"/>
</dbReference>
<dbReference type="Gene3D" id="3.90.1300.10">
    <property type="entry name" value="Amidase signature (AS) domain"/>
    <property type="match status" value="1"/>
</dbReference>
<dbReference type="Pfam" id="PF01425">
    <property type="entry name" value="Amidase"/>
    <property type="match status" value="1"/>
</dbReference>
<comment type="similarity">
    <text evidence="1">Belongs to the amidase family.</text>
</comment>
<dbReference type="InterPro" id="IPR020556">
    <property type="entry name" value="Amidase_CS"/>
</dbReference>
<gene>
    <name evidence="3" type="ORF">CVT26_003289</name>
</gene>
<proteinExistence type="inferred from homology"/>
<accession>A0A409Y4Z5</accession>
<evidence type="ECO:0000256" key="1">
    <source>
        <dbReference type="ARBA" id="ARBA00009199"/>
    </source>
</evidence>
<dbReference type="PANTHER" id="PTHR11895:SF170">
    <property type="entry name" value="AMIDASE"/>
    <property type="match status" value="1"/>
</dbReference>